<reference evidence="1 2" key="1">
    <citation type="journal article" date="2016" name="Mol. Biol. Evol.">
        <title>Comparative Genomics of Early-Diverging Mushroom-Forming Fungi Provides Insights into the Origins of Lignocellulose Decay Capabilities.</title>
        <authorList>
            <person name="Nagy L.G."/>
            <person name="Riley R."/>
            <person name="Tritt A."/>
            <person name="Adam C."/>
            <person name="Daum C."/>
            <person name="Floudas D."/>
            <person name="Sun H."/>
            <person name="Yadav J.S."/>
            <person name="Pangilinan J."/>
            <person name="Larsson K.H."/>
            <person name="Matsuura K."/>
            <person name="Barry K."/>
            <person name="Labutti K."/>
            <person name="Kuo R."/>
            <person name="Ohm R.A."/>
            <person name="Bhattacharya S.S."/>
            <person name="Shirouzu T."/>
            <person name="Yoshinaga Y."/>
            <person name="Martin F.M."/>
            <person name="Grigoriev I.V."/>
            <person name="Hibbett D.S."/>
        </authorList>
    </citation>
    <scope>NUCLEOTIDE SEQUENCE [LARGE SCALE GENOMIC DNA]</scope>
    <source>
        <strain evidence="1 2">CBS 109695</strain>
    </source>
</reference>
<dbReference type="Proteomes" id="UP000076532">
    <property type="component" value="Unassembled WGS sequence"/>
</dbReference>
<keyword evidence="2" id="KW-1185">Reference proteome</keyword>
<protein>
    <submittedName>
        <fullName evidence="1">Uncharacterized protein</fullName>
    </submittedName>
</protein>
<gene>
    <name evidence="1" type="ORF">FIBSPDRAFT_885911</name>
</gene>
<accession>A0A166RJV0</accession>
<sequence length="125" mass="13846">MDGKHIKMKKKPRRELDIRNGDPVGLYGFFLVPAKRENYSVQIMAIALDPPAVFGRPQPCWPRLRTPRPAGSNNYDAPTEYPGDFIIGEVIPEYANITSQPQLGLTHTLYPATISTGACSSMRTG</sequence>
<organism evidence="1 2">
    <name type="scientific">Athelia psychrophila</name>
    <dbReference type="NCBI Taxonomy" id="1759441"/>
    <lineage>
        <taxon>Eukaryota</taxon>
        <taxon>Fungi</taxon>
        <taxon>Dikarya</taxon>
        <taxon>Basidiomycota</taxon>
        <taxon>Agaricomycotina</taxon>
        <taxon>Agaricomycetes</taxon>
        <taxon>Agaricomycetidae</taxon>
        <taxon>Atheliales</taxon>
        <taxon>Atheliaceae</taxon>
        <taxon>Athelia</taxon>
    </lineage>
</organism>
<dbReference type="EMBL" id="KV417504">
    <property type="protein sequence ID" value="KZP28349.1"/>
    <property type="molecule type" value="Genomic_DNA"/>
</dbReference>
<name>A0A166RJV0_9AGAM</name>
<dbReference type="AlphaFoldDB" id="A0A166RJV0"/>
<proteinExistence type="predicted"/>
<evidence type="ECO:0000313" key="2">
    <source>
        <dbReference type="Proteomes" id="UP000076532"/>
    </source>
</evidence>
<evidence type="ECO:0000313" key="1">
    <source>
        <dbReference type="EMBL" id="KZP28349.1"/>
    </source>
</evidence>